<gene>
    <name evidence="3" type="ORF">C3747_18g82</name>
</gene>
<feature type="compositionally biased region" description="Polar residues" evidence="2">
    <location>
        <begin position="670"/>
        <end position="693"/>
    </location>
</feature>
<dbReference type="VEuPathDB" id="TriTrypDB:TCSYLVIO_006101"/>
<sequence length="855" mass="92457">MPIKAKPIDPGRARLAALGQWNRQRRTTSTGPNSAKRRGSGSWANSTGSSTSTSSSEGSRTGRRGRRRLCNQNGKREGNSNGGTPAFLTSSRTVDSDSGTSNSDPELYRAARERTERFLYPNGRSGINVSSSNHGAVMEARGEAASNAENISLDASLPMAPVAPVFSGLQSQNQKKESDNKGSDANLESSRKFSPPSPAVVPLVVQEALRGLQGTKDSASEREFARLMDLFAADVQKEREKEKELQQEKELEVDTMDTISSMMAKNQNQKPAQGQWDETYKLYTSPPHTFDELQERALLQLYAANEENKDSGYFIATDHMAEAFTLATLEATRNEFPGESDAASGASGALNDNNEKFRPIGAPPSLMEIVAIERARRNARAAFQKRREGEEGVTIDRNTEALLSMDTEVLAATAEENLNRFLLAVRCIENAVRNRRVTDALGRFLFAHHKPFLRTTRGAGSSADAIREFPHEAFAVYERYGHYVGKFITELLNRNVPKFNMEEFVLSLFDVNMNGEENNNASDAEDVSMDVLSYPAWRLLQSISSFNEFCTFMDDFIAEEYGVEKVVAHENESTNGDAGVKASRYDGDGVVVVAGARGVRALLTKSKAKLPSARASSTCDASQQMRVPNEGAHESNDDFLFLPSEGGATETPLSSPPRESQAHGDCSAAEFSTRTDSAPTVLSNSHPALSGSSRPPFGNSLTPPPAASLQGPRPSKNSLSTANSIPQLPHGSRRIEAVRGRNLPPLSAAGGKEAETMFFTAPLKLSLGSEANVVPPGGFKAEPVTTERTVRGTDSSGKIDKVSGRQAPSSSIGISYGHKKKSKDSRSRSGARTGAETTTTTTKPRGKKLKSPQDA</sequence>
<dbReference type="OrthoDB" id="249037at2759"/>
<evidence type="ECO:0000256" key="2">
    <source>
        <dbReference type="SAM" id="MobiDB-lite"/>
    </source>
</evidence>
<accession>A0A2V2XFE3</accession>
<feature type="region of interest" description="Disordered" evidence="2">
    <location>
        <begin position="613"/>
        <end position="749"/>
    </location>
</feature>
<dbReference type="EMBL" id="PRFC01000018">
    <property type="protein sequence ID" value="PWV17464.1"/>
    <property type="molecule type" value="Genomic_DNA"/>
</dbReference>
<dbReference type="VEuPathDB" id="TriTrypDB:TcCL_NonESM05446"/>
<feature type="compositionally biased region" description="Low complexity" evidence="2">
    <location>
        <begin position="40"/>
        <end position="59"/>
    </location>
</feature>
<dbReference type="VEuPathDB" id="TriTrypDB:TcBrA4_0085270"/>
<feature type="region of interest" description="Disordered" evidence="2">
    <location>
        <begin position="1"/>
        <end position="108"/>
    </location>
</feature>
<dbReference type="VEuPathDB" id="TriTrypDB:TcG_04213"/>
<feature type="coiled-coil region" evidence="1">
    <location>
        <begin position="228"/>
        <end position="255"/>
    </location>
</feature>
<feature type="compositionally biased region" description="Polar residues" evidence="2">
    <location>
        <begin position="715"/>
        <end position="726"/>
    </location>
</feature>
<reference evidence="3 4" key="1">
    <citation type="journal article" date="2018" name="Microb. Genom.">
        <title>Expanding an expanded genome: long-read sequencing of Trypanosoma cruzi.</title>
        <authorList>
            <person name="Berna L."/>
            <person name="Rodriguez M."/>
            <person name="Chiribao M.L."/>
            <person name="Parodi-Talice A."/>
            <person name="Pita S."/>
            <person name="Rijo G."/>
            <person name="Alvarez-Valin F."/>
            <person name="Robello C."/>
        </authorList>
    </citation>
    <scope>NUCLEOTIDE SEQUENCE [LARGE SCALE GENOMIC DNA]</scope>
    <source>
        <strain evidence="3 4">TCC</strain>
    </source>
</reference>
<dbReference type="Proteomes" id="UP000246078">
    <property type="component" value="Unassembled WGS sequence"/>
</dbReference>
<keyword evidence="1" id="KW-0175">Coiled coil</keyword>
<dbReference type="InterPro" id="IPR042541">
    <property type="entry name" value="BART_sf"/>
</dbReference>
<feature type="region of interest" description="Disordered" evidence="2">
    <location>
        <begin position="336"/>
        <end position="358"/>
    </location>
</feature>
<dbReference type="VEuPathDB" id="TriTrypDB:TcCLB.503435.30"/>
<dbReference type="VEuPathDB" id="TriTrypDB:TcCLB.511285.20"/>
<feature type="compositionally biased region" description="Basic residues" evidence="2">
    <location>
        <begin position="844"/>
        <end position="855"/>
    </location>
</feature>
<dbReference type="OMA" id="MMDYIYE"/>
<dbReference type="Gene3D" id="1.20.1520.10">
    <property type="entry name" value="ADP-ribosylation factor-like 2-binding protein, domain"/>
    <property type="match status" value="1"/>
</dbReference>
<proteinExistence type="predicted"/>
<evidence type="ECO:0000313" key="3">
    <source>
        <dbReference type="EMBL" id="PWV17464.1"/>
    </source>
</evidence>
<evidence type="ECO:0000256" key="1">
    <source>
        <dbReference type="SAM" id="Coils"/>
    </source>
</evidence>
<dbReference type="VEuPathDB" id="TriTrypDB:ECC02_001034"/>
<dbReference type="VEuPathDB" id="TriTrypDB:TCDM_00464"/>
<dbReference type="VEuPathDB" id="TriTrypDB:BCY84_18639"/>
<feature type="compositionally biased region" description="Basic and acidic residues" evidence="2">
    <location>
        <begin position="1"/>
        <end position="12"/>
    </location>
</feature>
<feature type="region of interest" description="Disordered" evidence="2">
    <location>
        <begin position="168"/>
        <end position="199"/>
    </location>
</feature>
<dbReference type="VEuPathDB" id="TriTrypDB:C4B63_4g100"/>
<name>A0A2V2XFE3_TRYCR</name>
<feature type="region of interest" description="Disordered" evidence="2">
    <location>
        <begin position="775"/>
        <end position="855"/>
    </location>
</feature>
<evidence type="ECO:0000313" key="4">
    <source>
        <dbReference type="Proteomes" id="UP000246078"/>
    </source>
</evidence>
<protein>
    <submittedName>
        <fullName evidence="3">Uncharacterized protein</fullName>
    </submittedName>
</protein>
<comment type="caution">
    <text evidence="3">The sequence shown here is derived from an EMBL/GenBank/DDBJ whole genome shotgun (WGS) entry which is preliminary data.</text>
</comment>
<feature type="compositionally biased region" description="Polar residues" evidence="2">
    <location>
        <begin position="87"/>
        <end position="104"/>
    </location>
</feature>
<dbReference type="VEuPathDB" id="TriTrypDB:Tc_MARK_4809"/>
<feature type="compositionally biased region" description="Polar residues" evidence="2">
    <location>
        <begin position="614"/>
        <end position="626"/>
    </location>
</feature>
<organism evidence="3 4">
    <name type="scientific">Trypanosoma cruzi</name>
    <dbReference type="NCBI Taxonomy" id="5693"/>
    <lineage>
        <taxon>Eukaryota</taxon>
        <taxon>Discoba</taxon>
        <taxon>Euglenozoa</taxon>
        <taxon>Kinetoplastea</taxon>
        <taxon>Metakinetoplastina</taxon>
        <taxon>Trypanosomatida</taxon>
        <taxon>Trypanosomatidae</taxon>
        <taxon>Trypanosoma</taxon>
        <taxon>Schizotrypanum</taxon>
    </lineage>
</organism>
<dbReference type="AlphaFoldDB" id="A0A2V2XFE3"/>
<dbReference type="VEuPathDB" id="TriTrypDB:C3747_18g82"/>